<dbReference type="EMBL" id="JAFNEN010000125">
    <property type="protein sequence ID" value="KAG8193284.1"/>
    <property type="molecule type" value="Genomic_DNA"/>
</dbReference>
<dbReference type="Proteomes" id="UP000827092">
    <property type="component" value="Unassembled WGS sequence"/>
</dbReference>
<reference evidence="2 3" key="1">
    <citation type="journal article" date="2022" name="Nat. Ecol. Evol.">
        <title>A masculinizing supergene underlies an exaggerated male reproductive morph in a spider.</title>
        <authorList>
            <person name="Hendrickx F."/>
            <person name="De Corte Z."/>
            <person name="Sonet G."/>
            <person name="Van Belleghem S.M."/>
            <person name="Kostlbacher S."/>
            <person name="Vangestel C."/>
        </authorList>
    </citation>
    <scope>NUCLEOTIDE SEQUENCE [LARGE SCALE GENOMIC DNA]</scope>
    <source>
        <strain evidence="2">W744_W776</strain>
    </source>
</reference>
<feature type="transmembrane region" description="Helical" evidence="1">
    <location>
        <begin position="22"/>
        <end position="39"/>
    </location>
</feature>
<dbReference type="GO" id="GO:0005739">
    <property type="term" value="C:mitochondrion"/>
    <property type="evidence" value="ECO:0007669"/>
    <property type="project" value="InterPro"/>
</dbReference>
<evidence type="ECO:0000313" key="3">
    <source>
        <dbReference type="Proteomes" id="UP000827092"/>
    </source>
</evidence>
<keyword evidence="1" id="KW-0472">Membrane</keyword>
<evidence type="ECO:0000256" key="1">
    <source>
        <dbReference type="SAM" id="Phobius"/>
    </source>
</evidence>
<keyword evidence="1" id="KW-1133">Transmembrane helix</keyword>
<evidence type="ECO:0000313" key="2">
    <source>
        <dbReference type="EMBL" id="KAG8193284.1"/>
    </source>
</evidence>
<dbReference type="Pfam" id="PF08040">
    <property type="entry name" value="NADH_oxidored"/>
    <property type="match status" value="1"/>
</dbReference>
<dbReference type="InterPro" id="IPR012575">
    <property type="entry name" value="NDUB1"/>
</dbReference>
<accession>A0AAV6VBD5</accession>
<dbReference type="AlphaFoldDB" id="A0AAV6VBD5"/>
<gene>
    <name evidence="2" type="ORF">JTE90_003771</name>
</gene>
<sequence>MNAKALNLKKVNMFKINPWMKNYWLAILPFGGFMFGRWFDKQETIRMSEFADKSYMYGRKERVEGDYSPWDKYLKQ</sequence>
<protein>
    <recommendedName>
        <fullName evidence="4">Complex I-MNLL</fullName>
    </recommendedName>
</protein>
<evidence type="ECO:0008006" key="4">
    <source>
        <dbReference type="Google" id="ProtNLM"/>
    </source>
</evidence>
<comment type="caution">
    <text evidence="2">The sequence shown here is derived from an EMBL/GenBank/DDBJ whole genome shotgun (WGS) entry which is preliminary data.</text>
</comment>
<name>A0AAV6VBD5_9ARAC</name>
<keyword evidence="1" id="KW-0812">Transmembrane</keyword>
<organism evidence="2 3">
    <name type="scientific">Oedothorax gibbosus</name>
    <dbReference type="NCBI Taxonomy" id="931172"/>
    <lineage>
        <taxon>Eukaryota</taxon>
        <taxon>Metazoa</taxon>
        <taxon>Ecdysozoa</taxon>
        <taxon>Arthropoda</taxon>
        <taxon>Chelicerata</taxon>
        <taxon>Arachnida</taxon>
        <taxon>Araneae</taxon>
        <taxon>Araneomorphae</taxon>
        <taxon>Entelegynae</taxon>
        <taxon>Araneoidea</taxon>
        <taxon>Linyphiidae</taxon>
        <taxon>Erigoninae</taxon>
        <taxon>Oedothorax</taxon>
    </lineage>
</organism>
<proteinExistence type="predicted"/>
<keyword evidence="3" id="KW-1185">Reference proteome</keyword>